<feature type="domain" description="ABC3 transporter permease C-terminal" evidence="8">
    <location>
        <begin position="283"/>
        <end position="395"/>
    </location>
</feature>
<evidence type="ECO:0000313" key="10">
    <source>
        <dbReference type="EMBL" id="GGB74642.1"/>
    </source>
</evidence>
<dbReference type="InterPro" id="IPR050250">
    <property type="entry name" value="Macrolide_Exporter_MacB"/>
</dbReference>
<evidence type="ECO:0000256" key="7">
    <source>
        <dbReference type="SAM" id="Phobius"/>
    </source>
</evidence>
<keyword evidence="11" id="KW-1185">Reference proteome</keyword>
<evidence type="ECO:0000313" key="11">
    <source>
        <dbReference type="Proteomes" id="UP000617555"/>
    </source>
</evidence>
<dbReference type="InterPro" id="IPR003838">
    <property type="entry name" value="ABC3_permease_C"/>
</dbReference>
<name>A0ABQ1JU50_9GAMM</name>
<dbReference type="PANTHER" id="PTHR30572:SF4">
    <property type="entry name" value="ABC TRANSPORTER PERMEASE YTRF"/>
    <property type="match status" value="1"/>
</dbReference>
<dbReference type="Proteomes" id="UP000617555">
    <property type="component" value="Unassembled WGS sequence"/>
</dbReference>
<keyword evidence="4 7" id="KW-1133">Transmembrane helix</keyword>
<proteinExistence type="inferred from homology"/>
<evidence type="ECO:0000256" key="4">
    <source>
        <dbReference type="ARBA" id="ARBA00022989"/>
    </source>
</evidence>
<dbReference type="RefSeq" id="WP_188740945.1">
    <property type="nucleotide sequence ID" value="NZ_BMII01000047.1"/>
</dbReference>
<gene>
    <name evidence="10" type="ORF">GCM10011607_38770</name>
</gene>
<comment type="similarity">
    <text evidence="6">Belongs to the ABC-4 integral membrane protein family.</text>
</comment>
<keyword evidence="3 7" id="KW-0812">Transmembrane</keyword>
<feature type="transmembrane region" description="Helical" evidence="7">
    <location>
        <begin position="276"/>
        <end position="304"/>
    </location>
</feature>
<evidence type="ECO:0000256" key="1">
    <source>
        <dbReference type="ARBA" id="ARBA00004651"/>
    </source>
</evidence>
<dbReference type="EMBL" id="BMII01000047">
    <property type="protein sequence ID" value="GGB74642.1"/>
    <property type="molecule type" value="Genomic_DNA"/>
</dbReference>
<keyword evidence="5 7" id="KW-0472">Membrane</keyword>
<feature type="transmembrane region" description="Helical" evidence="7">
    <location>
        <begin position="324"/>
        <end position="350"/>
    </location>
</feature>
<dbReference type="PANTHER" id="PTHR30572">
    <property type="entry name" value="MEMBRANE COMPONENT OF TRANSPORTER-RELATED"/>
    <property type="match status" value="1"/>
</dbReference>
<comment type="subcellular location">
    <subcellularLocation>
        <location evidence="1">Cell membrane</location>
        <topology evidence="1">Multi-pass membrane protein</topology>
    </subcellularLocation>
</comment>
<evidence type="ECO:0000256" key="2">
    <source>
        <dbReference type="ARBA" id="ARBA00022475"/>
    </source>
</evidence>
<feature type="transmembrane region" description="Helical" evidence="7">
    <location>
        <begin position="365"/>
        <end position="385"/>
    </location>
</feature>
<protein>
    <submittedName>
        <fullName evidence="10">ABC transporter permease</fullName>
    </submittedName>
</protein>
<sequence length="402" mass="44301">MLHIKPILSSLMRSKSSPILLLLQIILSVAIVANASFIINERLSLMQRESGYAEEQILTFSVYNFDPSIDNMKQNQVDQQILRSLPNVIDASYSNMLPLSDSGWMDRYVDGPDEDTAKSTPGFAFYLGNEHLLNVMGAKLIAGRNFSADEINTGLDDSGMLALVSQPLAKAFWGDESPLGKTMYQGTQTVTIIGVVDKLQGAWVDHENFEYSVIQNIDFGGSSSNKSYMVRALPEHIKGLEETIRKAFHAENPNRVLDNFQTVAELRDRSYSNHRLMATVLSIMVVLLLLITALGLTGMVMFNIQRRTKQIGTRRALGARKRDIIQYFMVENYLICIVGGVIGGMLALVLGQQLMSLYSLPMVPVIYPILSVIGLLVVTTLAVIVPAAKAANISPALATRSV</sequence>
<keyword evidence="2" id="KW-1003">Cell membrane</keyword>
<evidence type="ECO:0000256" key="5">
    <source>
        <dbReference type="ARBA" id="ARBA00023136"/>
    </source>
</evidence>
<evidence type="ECO:0000259" key="8">
    <source>
        <dbReference type="Pfam" id="PF02687"/>
    </source>
</evidence>
<evidence type="ECO:0000259" key="9">
    <source>
        <dbReference type="Pfam" id="PF12704"/>
    </source>
</evidence>
<dbReference type="Pfam" id="PF12704">
    <property type="entry name" value="MacB_PCD"/>
    <property type="match status" value="1"/>
</dbReference>
<feature type="domain" description="MacB-like periplasmic core" evidence="9">
    <location>
        <begin position="20"/>
        <end position="213"/>
    </location>
</feature>
<comment type="caution">
    <text evidence="10">The sequence shown here is derived from an EMBL/GenBank/DDBJ whole genome shotgun (WGS) entry which is preliminary data.</text>
</comment>
<dbReference type="InterPro" id="IPR025857">
    <property type="entry name" value="MacB_PCD"/>
</dbReference>
<evidence type="ECO:0000256" key="3">
    <source>
        <dbReference type="ARBA" id="ARBA00022692"/>
    </source>
</evidence>
<reference evidence="11" key="1">
    <citation type="journal article" date="2019" name="Int. J. Syst. Evol. Microbiol.">
        <title>The Global Catalogue of Microorganisms (GCM) 10K type strain sequencing project: providing services to taxonomists for standard genome sequencing and annotation.</title>
        <authorList>
            <consortium name="The Broad Institute Genomics Platform"/>
            <consortium name="The Broad Institute Genome Sequencing Center for Infectious Disease"/>
            <person name="Wu L."/>
            <person name="Ma J."/>
        </authorList>
    </citation>
    <scope>NUCLEOTIDE SEQUENCE [LARGE SCALE GENOMIC DNA]</scope>
    <source>
        <strain evidence="11">CGMCC 1.15339</strain>
    </source>
</reference>
<dbReference type="Pfam" id="PF02687">
    <property type="entry name" value="FtsX"/>
    <property type="match status" value="1"/>
</dbReference>
<accession>A0ABQ1JU50</accession>
<organism evidence="10 11">
    <name type="scientific">Shewanella inventionis</name>
    <dbReference type="NCBI Taxonomy" id="1738770"/>
    <lineage>
        <taxon>Bacteria</taxon>
        <taxon>Pseudomonadati</taxon>
        <taxon>Pseudomonadota</taxon>
        <taxon>Gammaproteobacteria</taxon>
        <taxon>Alteromonadales</taxon>
        <taxon>Shewanellaceae</taxon>
        <taxon>Shewanella</taxon>
    </lineage>
</organism>
<evidence type="ECO:0000256" key="6">
    <source>
        <dbReference type="ARBA" id="ARBA00038076"/>
    </source>
</evidence>